<dbReference type="GO" id="GO:0042138">
    <property type="term" value="P:meiotic DNA double-strand break formation"/>
    <property type="evidence" value="ECO:0000318"/>
    <property type="project" value="GO_Central"/>
</dbReference>
<dbReference type="GO" id="GO:0003677">
    <property type="term" value="F:DNA binding"/>
    <property type="evidence" value="ECO:0000318"/>
    <property type="project" value="GO_Central"/>
</dbReference>
<proteinExistence type="inferred from homology"/>
<dbReference type="GO" id="GO:0000706">
    <property type="term" value="P:meiotic DNA double-strand break processing"/>
    <property type="evidence" value="ECO:0000318"/>
    <property type="project" value="GO_Central"/>
</dbReference>
<protein>
    <recommendedName>
        <fullName evidence="4">DNA topoisomerase (ATP-hydrolyzing)</fullName>
        <ecNumber evidence="4">5.6.2.2</ecNumber>
    </recommendedName>
</protein>
<dbReference type="EnsemblPlants" id="AES99775">
    <property type="protein sequence ID" value="AES99775"/>
    <property type="gene ID" value="MTR_5g084590"/>
</dbReference>
<dbReference type="Gene3D" id="1.10.10.10">
    <property type="entry name" value="Winged helix-like DNA-binding domain superfamily/Winged helix DNA-binding domain"/>
    <property type="match status" value="1"/>
</dbReference>
<reference evidence="13 15" key="2">
    <citation type="journal article" date="2014" name="BMC Genomics">
        <title>An improved genome release (version Mt4.0) for the model legume Medicago truncatula.</title>
        <authorList>
            <person name="Tang H."/>
            <person name="Krishnakumar V."/>
            <person name="Bidwell S."/>
            <person name="Rosen B."/>
            <person name="Chan A."/>
            <person name="Zhou S."/>
            <person name="Gentzbittel L."/>
            <person name="Childs K.L."/>
            <person name="Yandell M."/>
            <person name="Gundlach H."/>
            <person name="Mayer K.F."/>
            <person name="Schwartz D.C."/>
            <person name="Town C.D."/>
        </authorList>
    </citation>
    <scope>GENOME REANNOTATION</scope>
    <source>
        <strain evidence="13">A17</strain>
        <strain evidence="14 15">cv. Jemalong A17</strain>
    </source>
</reference>
<dbReference type="GO" id="GO:0000228">
    <property type="term" value="C:nuclear chromosome"/>
    <property type="evidence" value="ECO:0000318"/>
    <property type="project" value="GO_Central"/>
</dbReference>
<dbReference type="PROSITE" id="PS52041">
    <property type="entry name" value="TOPO_IIB"/>
    <property type="match status" value="1"/>
</dbReference>
<reference evidence="13 15" key="1">
    <citation type="journal article" date="2011" name="Nature">
        <title>The Medicago genome provides insight into the evolution of rhizobial symbioses.</title>
        <authorList>
            <person name="Young N.D."/>
            <person name="Debelle F."/>
            <person name="Oldroyd G.E."/>
            <person name="Geurts R."/>
            <person name="Cannon S.B."/>
            <person name="Udvardi M.K."/>
            <person name="Benedito V.A."/>
            <person name="Mayer K.F."/>
            <person name="Gouzy J."/>
            <person name="Schoof H."/>
            <person name="Van de Peer Y."/>
            <person name="Proost S."/>
            <person name="Cook D.R."/>
            <person name="Meyers B.C."/>
            <person name="Spannagl M."/>
            <person name="Cheung F."/>
            <person name="De Mita S."/>
            <person name="Krishnakumar V."/>
            <person name="Gundlach H."/>
            <person name="Zhou S."/>
            <person name="Mudge J."/>
            <person name="Bharti A.K."/>
            <person name="Murray J.D."/>
            <person name="Naoumkina M.A."/>
            <person name="Rosen B."/>
            <person name="Silverstein K.A."/>
            <person name="Tang H."/>
            <person name="Rombauts S."/>
            <person name="Zhao P.X."/>
            <person name="Zhou P."/>
            <person name="Barbe V."/>
            <person name="Bardou P."/>
            <person name="Bechner M."/>
            <person name="Bellec A."/>
            <person name="Berger A."/>
            <person name="Berges H."/>
            <person name="Bidwell S."/>
            <person name="Bisseling T."/>
            <person name="Choisne N."/>
            <person name="Couloux A."/>
            <person name="Denny R."/>
            <person name="Deshpande S."/>
            <person name="Dai X."/>
            <person name="Doyle J.J."/>
            <person name="Dudez A.M."/>
            <person name="Farmer A.D."/>
            <person name="Fouteau S."/>
            <person name="Franken C."/>
            <person name="Gibelin C."/>
            <person name="Gish J."/>
            <person name="Goldstein S."/>
            <person name="Gonzalez A.J."/>
            <person name="Green P.J."/>
            <person name="Hallab A."/>
            <person name="Hartog M."/>
            <person name="Hua A."/>
            <person name="Humphray S.J."/>
            <person name="Jeong D.H."/>
            <person name="Jing Y."/>
            <person name="Jocker A."/>
            <person name="Kenton S.M."/>
            <person name="Kim D.J."/>
            <person name="Klee K."/>
            <person name="Lai H."/>
            <person name="Lang C."/>
            <person name="Lin S."/>
            <person name="Macmil S.L."/>
            <person name="Magdelenat G."/>
            <person name="Matthews L."/>
            <person name="McCorrison J."/>
            <person name="Monaghan E.L."/>
            <person name="Mun J.H."/>
            <person name="Najar F.Z."/>
            <person name="Nicholson C."/>
            <person name="Noirot C."/>
            <person name="O'Bleness M."/>
            <person name="Paule C.R."/>
            <person name="Poulain J."/>
            <person name="Prion F."/>
            <person name="Qin B."/>
            <person name="Qu C."/>
            <person name="Retzel E.F."/>
            <person name="Riddle C."/>
            <person name="Sallet E."/>
            <person name="Samain S."/>
            <person name="Samson N."/>
            <person name="Sanders I."/>
            <person name="Saurat O."/>
            <person name="Scarpelli C."/>
            <person name="Schiex T."/>
            <person name="Segurens B."/>
            <person name="Severin A.J."/>
            <person name="Sherrier D.J."/>
            <person name="Shi R."/>
            <person name="Sims S."/>
            <person name="Singer S.R."/>
            <person name="Sinharoy S."/>
            <person name="Sterck L."/>
            <person name="Viollet A."/>
            <person name="Wang B.B."/>
            <person name="Wang K."/>
            <person name="Wang M."/>
            <person name="Wang X."/>
            <person name="Warfsmann J."/>
            <person name="Weissenbach J."/>
            <person name="White D.D."/>
            <person name="White J.D."/>
            <person name="Wiley G.B."/>
            <person name="Wincker P."/>
            <person name="Xing Y."/>
            <person name="Yang L."/>
            <person name="Yao Z."/>
            <person name="Ying F."/>
            <person name="Zhai J."/>
            <person name="Zhou L."/>
            <person name="Zuber A."/>
            <person name="Denarie J."/>
            <person name="Dixon R.A."/>
            <person name="May G.D."/>
            <person name="Schwartz D.C."/>
            <person name="Rogers J."/>
            <person name="Quetier F."/>
            <person name="Town C.D."/>
            <person name="Roe B.A."/>
        </authorList>
    </citation>
    <scope>NUCLEOTIDE SEQUENCE [LARGE SCALE GENOMIC DNA]</scope>
    <source>
        <strain evidence="13">A17</strain>
        <strain evidence="14 15">cv. Jemalong A17</strain>
    </source>
</reference>
<dbReference type="GO" id="GO:0003918">
    <property type="term" value="F:DNA topoisomerase type II (double strand cut, ATP-hydrolyzing) activity"/>
    <property type="evidence" value="ECO:0007669"/>
    <property type="project" value="UniProtKB-UniRule"/>
</dbReference>
<dbReference type="eggNOG" id="KOG2795">
    <property type="taxonomic scope" value="Eukaryota"/>
</dbReference>
<keyword evidence="8 10" id="KW-0238">DNA-binding</keyword>
<dbReference type="Proteomes" id="UP000002051">
    <property type="component" value="Chromosome 5"/>
</dbReference>
<keyword evidence="9 10" id="KW-0413">Isomerase</keyword>
<organism evidence="13 15">
    <name type="scientific">Medicago truncatula</name>
    <name type="common">Barrel medic</name>
    <name type="synonym">Medicago tribuloides</name>
    <dbReference type="NCBI Taxonomy" id="3880"/>
    <lineage>
        <taxon>Eukaryota</taxon>
        <taxon>Viridiplantae</taxon>
        <taxon>Streptophyta</taxon>
        <taxon>Embryophyta</taxon>
        <taxon>Tracheophyta</taxon>
        <taxon>Spermatophyta</taxon>
        <taxon>Magnoliopsida</taxon>
        <taxon>eudicotyledons</taxon>
        <taxon>Gunneridae</taxon>
        <taxon>Pentapetalae</taxon>
        <taxon>rosids</taxon>
        <taxon>fabids</taxon>
        <taxon>Fabales</taxon>
        <taxon>Fabaceae</taxon>
        <taxon>Papilionoideae</taxon>
        <taxon>50 kb inversion clade</taxon>
        <taxon>NPAAA clade</taxon>
        <taxon>Hologalegina</taxon>
        <taxon>IRL clade</taxon>
        <taxon>Trifolieae</taxon>
        <taxon>Medicago</taxon>
    </lineage>
</organism>
<evidence type="ECO:0000256" key="9">
    <source>
        <dbReference type="ARBA" id="ARBA00023235"/>
    </source>
</evidence>
<dbReference type="AlphaFoldDB" id="G7K7E5"/>
<dbReference type="KEGG" id="mtr:11434102"/>
<evidence type="ECO:0000256" key="7">
    <source>
        <dbReference type="ARBA" id="ARBA00023029"/>
    </source>
</evidence>
<dbReference type="InterPro" id="IPR034136">
    <property type="entry name" value="TOPRIM_Topo6A/Spo11"/>
</dbReference>
<feature type="domain" description="Topoisomerase 6 subunit A/Spo11 TOPRIM" evidence="12">
    <location>
        <begin position="142"/>
        <end position="273"/>
    </location>
</feature>
<dbReference type="PANTHER" id="PTHR10848">
    <property type="entry name" value="MEIOTIC RECOMBINATION PROTEIN SPO11"/>
    <property type="match status" value="1"/>
</dbReference>
<reference evidence="14" key="3">
    <citation type="submission" date="2015-04" db="UniProtKB">
        <authorList>
            <consortium name="EnsemblPlants"/>
        </authorList>
    </citation>
    <scope>IDENTIFICATION</scope>
    <source>
        <strain evidence="14">cv. Jemalong A17</strain>
    </source>
</reference>
<dbReference type="InterPro" id="IPR036388">
    <property type="entry name" value="WH-like_DNA-bd_sf"/>
</dbReference>
<comment type="catalytic activity">
    <reaction evidence="1 10">
        <text>ATP-dependent breakage, passage and rejoining of double-stranded DNA.</text>
        <dbReference type="EC" id="5.6.2.2"/>
    </reaction>
</comment>
<dbReference type="InterPro" id="IPR036078">
    <property type="entry name" value="Spo11/TopoVI_A_sf"/>
</dbReference>
<comment type="similarity">
    <text evidence="3 10">Belongs to the TOP6A family.</text>
</comment>
<evidence type="ECO:0000256" key="1">
    <source>
        <dbReference type="ARBA" id="ARBA00000185"/>
    </source>
</evidence>
<dbReference type="PANTHER" id="PTHR10848:SF4">
    <property type="entry name" value="DNA TOPOISOMERASE 6 SUBUNIT A"/>
    <property type="match status" value="1"/>
</dbReference>
<dbReference type="SUPFAM" id="SSF56726">
    <property type="entry name" value="DNA topoisomerase IV, alpha subunit"/>
    <property type="match status" value="1"/>
</dbReference>
<dbReference type="PaxDb" id="3880-AES99775"/>
<dbReference type="Gene3D" id="3.40.1360.10">
    <property type="match status" value="1"/>
</dbReference>
<evidence type="ECO:0000313" key="13">
    <source>
        <dbReference type="EMBL" id="AES99775.1"/>
    </source>
</evidence>
<dbReference type="GO" id="GO:0005524">
    <property type="term" value="F:ATP binding"/>
    <property type="evidence" value="ECO:0007669"/>
    <property type="project" value="InterPro"/>
</dbReference>
<evidence type="ECO:0000256" key="3">
    <source>
        <dbReference type="ARBA" id="ARBA00006559"/>
    </source>
</evidence>
<dbReference type="OrthoDB" id="5377392at2759"/>
<dbReference type="STRING" id="3880.G7K7E5"/>
<evidence type="ECO:0000256" key="10">
    <source>
        <dbReference type="PROSITE-ProRule" id="PRU01385"/>
    </source>
</evidence>
<evidence type="ECO:0000256" key="4">
    <source>
        <dbReference type="ARBA" id="ARBA00012895"/>
    </source>
</evidence>
<evidence type="ECO:0000313" key="15">
    <source>
        <dbReference type="Proteomes" id="UP000002051"/>
    </source>
</evidence>
<keyword evidence="7 10" id="KW-0799">Topoisomerase</keyword>
<keyword evidence="6" id="KW-0460">Magnesium</keyword>
<feature type="active site" description="O-(5'-phospho-DNA)-tyrosine intermediate" evidence="10">
    <location>
        <position position="59"/>
    </location>
</feature>
<evidence type="ECO:0000259" key="11">
    <source>
        <dbReference type="Pfam" id="PF04406"/>
    </source>
</evidence>
<dbReference type="InterPro" id="IPR013049">
    <property type="entry name" value="Spo11/TopoVI_A_N"/>
</dbReference>
<dbReference type="Pfam" id="PF04406">
    <property type="entry name" value="TP6A_N"/>
    <property type="match status" value="1"/>
</dbReference>
<evidence type="ECO:0000256" key="2">
    <source>
        <dbReference type="ARBA" id="ARBA00001946"/>
    </source>
</evidence>
<comment type="cofactor">
    <cofactor evidence="2">
        <name>Mg(2+)</name>
        <dbReference type="ChEBI" id="CHEBI:18420"/>
    </cofactor>
</comment>
<feature type="domain" description="Spo11/DNA topoisomerase VI subunit A N-terminal" evidence="11">
    <location>
        <begin position="32"/>
        <end position="91"/>
    </location>
</feature>
<keyword evidence="15" id="KW-1185">Reference proteome</keyword>
<evidence type="ECO:0000256" key="5">
    <source>
        <dbReference type="ARBA" id="ARBA00022723"/>
    </source>
</evidence>
<dbReference type="Pfam" id="PF21180">
    <property type="entry name" value="TOP6A-Spo11_Toprim"/>
    <property type="match status" value="1"/>
</dbReference>
<name>G7K7E5_MEDTR</name>
<evidence type="ECO:0000256" key="6">
    <source>
        <dbReference type="ARBA" id="ARBA00022842"/>
    </source>
</evidence>
<dbReference type="EMBL" id="CM001221">
    <property type="protein sequence ID" value="AES99775.1"/>
    <property type="molecule type" value="Genomic_DNA"/>
</dbReference>
<accession>G7K7E5</accession>
<dbReference type="CDD" id="cd00223">
    <property type="entry name" value="TOPRIM_TopoIIB_SPO"/>
    <property type="match status" value="1"/>
</dbReference>
<gene>
    <name evidence="14" type="primary">11434102</name>
    <name evidence="13" type="ordered locus">MTR_5g084590</name>
</gene>
<evidence type="ECO:0000259" key="12">
    <source>
        <dbReference type="Pfam" id="PF21180"/>
    </source>
</evidence>
<dbReference type="HOGENOM" id="CLU_037229_1_1_1"/>
<keyword evidence="5" id="KW-0479">Metal-binding</keyword>
<dbReference type="InterPro" id="IPR002815">
    <property type="entry name" value="Spo11/TopoVI_A"/>
</dbReference>
<dbReference type="EC" id="5.6.2.2" evidence="4"/>
<dbReference type="GO" id="GO:0046872">
    <property type="term" value="F:metal ion binding"/>
    <property type="evidence" value="ECO:0007669"/>
    <property type="project" value="UniProtKB-KW"/>
</dbReference>
<dbReference type="PRINTS" id="PR01550">
    <property type="entry name" value="TOP6AFAMILY"/>
</dbReference>
<evidence type="ECO:0000313" key="14">
    <source>
        <dbReference type="EnsemblPlants" id="AES99775"/>
    </source>
</evidence>
<dbReference type="GO" id="GO:0007131">
    <property type="term" value="P:reciprocal meiotic recombination"/>
    <property type="evidence" value="ECO:0000318"/>
    <property type="project" value="GO_Central"/>
</dbReference>
<sequence length="275" mass="31415">MSNATSLQVYVDEFDRYMLKAKAFKLEDEKIFDHILNHLTLIIYLLKDNSYSTKREFYYSDKELFEYKQENSDEALEHIALLLYCCKDCLPVYADNRGKVVGELQFEYGGLEIDCRKTDLLGHPIPLRVDCMTKMTKREALFILLVESVATLVSLHSAGFEQRFPCIIVAGSGVPDVCSRKLVRKLSLDLKLPVLALVDGDLYGFRILTIYNKGSQKMAYDSENLTTPNIYWLGVRPCDADHYDIPSGCIKQLSPTELKSVKSLMAKPFMKNHPD</sequence>
<evidence type="ECO:0000256" key="8">
    <source>
        <dbReference type="ARBA" id="ARBA00023125"/>
    </source>
</evidence>